<dbReference type="AlphaFoldDB" id="A0A0K2TP20"/>
<proteinExistence type="predicted"/>
<dbReference type="SUPFAM" id="SSF47459">
    <property type="entry name" value="HLH, helix-loop-helix DNA-binding domain"/>
    <property type="match status" value="1"/>
</dbReference>
<dbReference type="EMBL" id="HACA01010427">
    <property type="protein sequence ID" value="CDW27788.1"/>
    <property type="molecule type" value="Transcribed_RNA"/>
</dbReference>
<keyword evidence="3" id="KW-1185">Reference proteome</keyword>
<evidence type="ECO:0000313" key="3">
    <source>
        <dbReference type="Proteomes" id="UP000675881"/>
    </source>
</evidence>
<dbReference type="Proteomes" id="UP000675881">
    <property type="component" value="Chromosome 8"/>
</dbReference>
<dbReference type="GO" id="GO:0046983">
    <property type="term" value="F:protein dimerization activity"/>
    <property type="evidence" value="ECO:0007669"/>
    <property type="project" value="InterPro"/>
</dbReference>
<dbReference type="EMBL" id="HG994587">
    <property type="protein sequence ID" value="CAF3028500.1"/>
    <property type="molecule type" value="Genomic_DNA"/>
</dbReference>
<dbReference type="InterPro" id="IPR036638">
    <property type="entry name" value="HLH_DNA-bd_sf"/>
</dbReference>
<reference evidence="1" key="2">
    <citation type="submission" date="2021-02" db="EMBL/GenBank/DDBJ databases">
        <authorList>
            <person name="Bekaert M."/>
        </authorList>
    </citation>
    <scope>NUCLEOTIDE SEQUENCE</scope>
    <source>
        <strain evidence="1">IoA-00</strain>
    </source>
</reference>
<gene>
    <name evidence="1" type="ORF">LSAA_14026</name>
</gene>
<sequence>MTPDSVMCGYSIKMVSSSTCSPSSSPSACSYFEDESYLSIEGTHGSTPRPSPALQRLKASVPSISSDEKVVGKLEVILEAIAYIRELQGSLRTSPSELVEH</sequence>
<reference evidence="2" key="1">
    <citation type="submission" date="2014-05" db="EMBL/GenBank/DDBJ databases">
        <authorList>
            <person name="Chronopoulou M."/>
        </authorList>
    </citation>
    <scope>NUCLEOTIDE SEQUENCE</scope>
    <source>
        <tissue evidence="2">Whole organism</tissue>
    </source>
</reference>
<accession>A0A0K2TP20</accession>
<evidence type="ECO:0000313" key="1">
    <source>
        <dbReference type="EMBL" id="CAF3028500.1"/>
    </source>
</evidence>
<dbReference type="Gene3D" id="4.10.280.10">
    <property type="entry name" value="Helix-loop-helix DNA-binding domain"/>
    <property type="match status" value="1"/>
</dbReference>
<organism evidence="2">
    <name type="scientific">Lepeophtheirus salmonis</name>
    <name type="common">Salmon louse</name>
    <name type="synonym">Caligus salmonis</name>
    <dbReference type="NCBI Taxonomy" id="72036"/>
    <lineage>
        <taxon>Eukaryota</taxon>
        <taxon>Metazoa</taxon>
        <taxon>Ecdysozoa</taxon>
        <taxon>Arthropoda</taxon>
        <taxon>Crustacea</taxon>
        <taxon>Multicrustacea</taxon>
        <taxon>Hexanauplia</taxon>
        <taxon>Copepoda</taxon>
        <taxon>Siphonostomatoida</taxon>
        <taxon>Caligidae</taxon>
        <taxon>Lepeophtheirus</taxon>
    </lineage>
</organism>
<protein>
    <submittedName>
        <fullName evidence="1">(salmon louse) hypothetical protein</fullName>
    </submittedName>
</protein>
<name>A0A0K2TP20_LEPSM</name>
<evidence type="ECO:0000313" key="2">
    <source>
        <dbReference type="EMBL" id="CDW27788.1"/>
    </source>
</evidence>